<comment type="caution">
    <text evidence="3">The sequence shown here is derived from an EMBL/GenBank/DDBJ whole genome shotgun (WGS) entry which is preliminary data.</text>
</comment>
<feature type="compositionally biased region" description="Pro residues" evidence="1">
    <location>
        <begin position="96"/>
        <end position="107"/>
    </location>
</feature>
<evidence type="ECO:0000256" key="1">
    <source>
        <dbReference type="SAM" id="MobiDB-lite"/>
    </source>
</evidence>
<dbReference type="EMBL" id="BMJM01000004">
    <property type="protein sequence ID" value="GGE09167.1"/>
    <property type="molecule type" value="Genomic_DNA"/>
</dbReference>
<keyword evidence="4" id="KW-1185">Reference proteome</keyword>
<reference evidence="3" key="1">
    <citation type="journal article" date="2014" name="Int. J. Syst. Evol. Microbiol.">
        <title>Complete genome sequence of Corynebacterium casei LMG S-19264T (=DSM 44701T), isolated from a smear-ripened cheese.</title>
        <authorList>
            <consortium name="US DOE Joint Genome Institute (JGI-PGF)"/>
            <person name="Walter F."/>
            <person name="Albersmeier A."/>
            <person name="Kalinowski J."/>
            <person name="Ruckert C."/>
        </authorList>
    </citation>
    <scope>NUCLEOTIDE SEQUENCE</scope>
    <source>
        <strain evidence="3">CGMCC 1.15519</strain>
    </source>
</reference>
<accession>A0A917E8B8</accession>
<keyword evidence="2" id="KW-0812">Transmembrane</keyword>
<proteinExistence type="predicted"/>
<name>A0A917E8B8_9SPHN</name>
<evidence type="ECO:0000256" key="2">
    <source>
        <dbReference type="SAM" id="Phobius"/>
    </source>
</evidence>
<feature type="transmembrane region" description="Helical" evidence="2">
    <location>
        <begin position="33"/>
        <end position="52"/>
    </location>
</feature>
<evidence type="ECO:0000313" key="4">
    <source>
        <dbReference type="Proteomes" id="UP000635071"/>
    </source>
</evidence>
<protein>
    <recommendedName>
        <fullName evidence="5">Energy transducer TonB</fullName>
    </recommendedName>
</protein>
<reference evidence="3" key="2">
    <citation type="submission" date="2020-09" db="EMBL/GenBank/DDBJ databases">
        <authorList>
            <person name="Sun Q."/>
            <person name="Zhou Y."/>
        </authorList>
    </citation>
    <scope>NUCLEOTIDE SEQUENCE</scope>
    <source>
        <strain evidence="3">CGMCC 1.15519</strain>
    </source>
</reference>
<keyword evidence="2" id="KW-1133">Transmembrane helix</keyword>
<sequence length="258" mass="28479">MPAATLNAPNRLAALLPTRQWWAELFPDRRRTIALLIVLAVHILLALILLLLSPPQSPTRPDEPKIFEMMPPPAPKPVEKPSPKKKTEARPKPSPKKPIAPPVQPPLPPQPKLFDKLLFDAIDISKLPNQNSAPESADVGNGEDSETAYGPGEGPGGERLYNAEWQREPTNAELAFYLPKGAPKGAWALIACRTIERFKVDDCRELGDSPPGSRLASAMREAAWQFRVRPPRVGGKPLVGAWVRIRISFSEEEDRPAE</sequence>
<keyword evidence="2" id="KW-0472">Membrane</keyword>
<dbReference type="Proteomes" id="UP000635071">
    <property type="component" value="Unassembled WGS sequence"/>
</dbReference>
<feature type="compositionally biased region" description="Basic and acidic residues" evidence="1">
    <location>
        <begin position="77"/>
        <end position="91"/>
    </location>
</feature>
<dbReference type="AlphaFoldDB" id="A0A917E8B8"/>
<evidence type="ECO:0008006" key="5">
    <source>
        <dbReference type="Google" id="ProtNLM"/>
    </source>
</evidence>
<feature type="region of interest" description="Disordered" evidence="1">
    <location>
        <begin position="59"/>
        <end position="107"/>
    </location>
</feature>
<dbReference type="RefSeq" id="WP_243450612.1">
    <property type="nucleotide sequence ID" value="NZ_BMJM01000004.1"/>
</dbReference>
<feature type="region of interest" description="Disordered" evidence="1">
    <location>
        <begin position="128"/>
        <end position="156"/>
    </location>
</feature>
<evidence type="ECO:0000313" key="3">
    <source>
        <dbReference type="EMBL" id="GGE09167.1"/>
    </source>
</evidence>
<organism evidence="3 4">
    <name type="scientific">Sandarakinorhabdus glacialis</name>
    <dbReference type="NCBI Taxonomy" id="1614636"/>
    <lineage>
        <taxon>Bacteria</taxon>
        <taxon>Pseudomonadati</taxon>
        <taxon>Pseudomonadota</taxon>
        <taxon>Alphaproteobacteria</taxon>
        <taxon>Sphingomonadales</taxon>
        <taxon>Sphingosinicellaceae</taxon>
        <taxon>Sandarakinorhabdus</taxon>
    </lineage>
</organism>
<gene>
    <name evidence="3" type="ORF">GCM10011529_14420</name>
</gene>